<dbReference type="AlphaFoldDB" id="A0AAP5AES8"/>
<sequence>MDAVTVRIEGRGTLESAWEACAWLDALPMVEADTVLLGARRLVVVSPHPDDEVLGCGGLMQAALAQGCAVQVVSVSDGEACYPDHPHWPGARLRDARRRELANAMQALGMDATHVTALGLPDGGIARHETDLAAHLAARLSPGDVVVGPWVHDAHPDHEAAGRAARAAAASCGARFLQYPVWAWHWLDAEAPVGPWSSAQRIALCADSQARKRQAMAAFATQTGAVAGLDREPVLPDHVLARFRRPFEVLIG</sequence>
<protein>
    <submittedName>
        <fullName evidence="1">LmbE family N-acetylglucosaminyl deacetylase</fullName>
    </submittedName>
</protein>
<dbReference type="InterPro" id="IPR003737">
    <property type="entry name" value="GlcNAc_PI_deacetylase-related"/>
</dbReference>
<dbReference type="InterPro" id="IPR024078">
    <property type="entry name" value="LmbE-like_dom_sf"/>
</dbReference>
<dbReference type="Proteomes" id="UP001226084">
    <property type="component" value="Unassembled WGS sequence"/>
</dbReference>
<proteinExistence type="predicted"/>
<dbReference type="Pfam" id="PF02585">
    <property type="entry name" value="PIG-L"/>
    <property type="match status" value="1"/>
</dbReference>
<dbReference type="PANTHER" id="PTHR12993">
    <property type="entry name" value="N-ACETYLGLUCOSAMINYL-PHOSPHATIDYLINOSITOL DE-N-ACETYLASE-RELATED"/>
    <property type="match status" value="1"/>
</dbReference>
<reference evidence="1" key="1">
    <citation type="submission" date="2023-07" db="EMBL/GenBank/DDBJ databases">
        <title>Functional and genomic diversity of the sorghum phyllosphere microbiome.</title>
        <authorList>
            <person name="Shade A."/>
        </authorList>
    </citation>
    <scope>NUCLEOTIDE SEQUENCE</scope>
    <source>
        <strain evidence="1">SORGH_AS_0457</strain>
    </source>
</reference>
<accession>A0AAP5AES8</accession>
<dbReference type="EMBL" id="JAUTAS010000001">
    <property type="protein sequence ID" value="MDQ1107289.1"/>
    <property type="molecule type" value="Genomic_DNA"/>
</dbReference>
<organism evidence="1 2">
    <name type="scientific">Stenotrophomonas rhizophila</name>
    <dbReference type="NCBI Taxonomy" id="216778"/>
    <lineage>
        <taxon>Bacteria</taxon>
        <taxon>Pseudomonadati</taxon>
        <taxon>Pseudomonadota</taxon>
        <taxon>Gammaproteobacteria</taxon>
        <taxon>Lysobacterales</taxon>
        <taxon>Lysobacteraceae</taxon>
        <taxon>Stenotrophomonas</taxon>
    </lineage>
</organism>
<dbReference type="RefSeq" id="WP_307106028.1">
    <property type="nucleotide sequence ID" value="NZ_JAUTAS010000001.1"/>
</dbReference>
<dbReference type="GO" id="GO:0016811">
    <property type="term" value="F:hydrolase activity, acting on carbon-nitrogen (but not peptide) bonds, in linear amides"/>
    <property type="evidence" value="ECO:0007669"/>
    <property type="project" value="TreeGrafter"/>
</dbReference>
<gene>
    <name evidence="1" type="ORF">QE424_000448</name>
</gene>
<dbReference type="PANTHER" id="PTHR12993:SF29">
    <property type="entry name" value="BLR3841 PROTEIN"/>
    <property type="match status" value="1"/>
</dbReference>
<name>A0AAP5AES8_9GAMM</name>
<evidence type="ECO:0000313" key="1">
    <source>
        <dbReference type="EMBL" id="MDQ1107289.1"/>
    </source>
</evidence>
<dbReference type="SUPFAM" id="SSF102588">
    <property type="entry name" value="LmbE-like"/>
    <property type="match status" value="1"/>
</dbReference>
<dbReference type="Gene3D" id="3.40.50.10320">
    <property type="entry name" value="LmbE-like"/>
    <property type="match status" value="1"/>
</dbReference>
<evidence type="ECO:0000313" key="2">
    <source>
        <dbReference type="Proteomes" id="UP001226084"/>
    </source>
</evidence>
<comment type="caution">
    <text evidence="1">The sequence shown here is derived from an EMBL/GenBank/DDBJ whole genome shotgun (WGS) entry which is preliminary data.</text>
</comment>